<reference evidence="2 3" key="1">
    <citation type="journal article" date="2021" name="Front. Microbiol.">
        <title>Bacterial Transformation of Aromatic Monomers in Softwood Black Liquor.</title>
        <authorList>
            <person name="Navas L.E."/>
            <person name="Dexter G."/>
            <person name="Liu J."/>
            <person name="Levy-Booth D."/>
            <person name="Cho M."/>
            <person name="Jang S.K."/>
            <person name="Mansfield S.D."/>
            <person name="Renneckar S."/>
            <person name="Mohn W.W."/>
            <person name="Eltis L.D."/>
        </authorList>
    </citation>
    <scope>NUCLEOTIDE SEQUENCE [LARGE SCALE GENOMIC DNA]</scope>
    <source>
        <strain evidence="2 3">GD02</strain>
    </source>
</reference>
<dbReference type="InterPro" id="IPR045851">
    <property type="entry name" value="AMP-bd_C_sf"/>
</dbReference>
<protein>
    <recommendedName>
        <fullName evidence="1">AMP-binding enzyme C-terminal domain-containing protein</fullName>
    </recommendedName>
</protein>
<dbReference type="GO" id="GO:0031177">
    <property type="term" value="F:phosphopantetheine binding"/>
    <property type="evidence" value="ECO:0007669"/>
    <property type="project" value="TreeGrafter"/>
</dbReference>
<dbReference type="Proteomes" id="UP001162740">
    <property type="component" value="Chromosome"/>
</dbReference>
<sequence length="145" mass="14842">MWGAVISRSRSGVPDRVGEIDAVLSSVPGVGFAVTVGAALASGESALVSYVVPEAGAVLDPAQVRASVGEVLPGYMVPSSVTVLDEVPLTPVGKVDRAALPAPVFEVAEYRAPRSAVEVAVAEEVAQVLGSSGSGWMIRVRRSGW</sequence>
<proteinExistence type="predicted"/>
<evidence type="ECO:0000313" key="3">
    <source>
        <dbReference type="Proteomes" id="UP001162740"/>
    </source>
</evidence>
<dbReference type="EMBL" id="CP083974">
    <property type="protein sequence ID" value="UZF43854.1"/>
    <property type="molecule type" value="Genomic_DNA"/>
</dbReference>
<dbReference type="Gene3D" id="3.30.300.30">
    <property type="match status" value="1"/>
</dbReference>
<dbReference type="GO" id="GO:0043041">
    <property type="term" value="P:amino acid activation for nonribosomal peptide biosynthetic process"/>
    <property type="evidence" value="ECO:0007669"/>
    <property type="project" value="TreeGrafter"/>
</dbReference>
<dbReference type="GO" id="GO:0005829">
    <property type="term" value="C:cytosol"/>
    <property type="evidence" value="ECO:0007669"/>
    <property type="project" value="TreeGrafter"/>
</dbReference>
<evidence type="ECO:0000259" key="1">
    <source>
        <dbReference type="Pfam" id="PF13193"/>
    </source>
</evidence>
<accession>A0AA47A437</accession>
<gene>
    <name evidence="2" type="ORF">KUM34_018485</name>
</gene>
<evidence type="ECO:0000313" key="2">
    <source>
        <dbReference type="EMBL" id="UZF43854.1"/>
    </source>
</evidence>
<feature type="domain" description="AMP-binding enzyme C-terminal" evidence="1">
    <location>
        <begin position="19"/>
        <end position="94"/>
    </location>
</feature>
<dbReference type="Pfam" id="PF13193">
    <property type="entry name" value="AMP-binding_C"/>
    <property type="match status" value="1"/>
</dbReference>
<dbReference type="GO" id="GO:0044550">
    <property type="term" value="P:secondary metabolite biosynthetic process"/>
    <property type="evidence" value="ECO:0007669"/>
    <property type="project" value="TreeGrafter"/>
</dbReference>
<dbReference type="PANTHER" id="PTHR45527">
    <property type="entry name" value="NONRIBOSOMAL PEPTIDE SYNTHETASE"/>
    <property type="match status" value="1"/>
</dbReference>
<name>A0AA47A437_RHORH</name>
<dbReference type="InterPro" id="IPR025110">
    <property type="entry name" value="AMP-bd_C"/>
</dbReference>
<organism evidence="2 3">
    <name type="scientific">Rhodococcus rhodochrous</name>
    <dbReference type="NCBI Taxonomy" id="1829"/>
    <lineage>
        <taxon>Bacteria</taxon>
        <taxon>Bacillati</taxon>
        <taxon>Actinomycetota</taxon>
        <taxon>Actinomycetes</taxon>
        <taxon>Mycobacteriales</taxon>
        <taxon>Nocardiaceae</taxon>
        <taxon>Rhodococcus</taxon>
    </lineage>
</organism>
<dbReference type="SUPFAM" id="SSF56801">
    <property type="entry name" value="Acetyl-CoA synthetase-like"/>
    <property type="match status" value="1"/>
</dbReference>
<dbReference type="AlphaFoldDB" id="A0AA47A437"/>
<dbReference type="PANTHER" id="PTHR45527:SF1">
    <property type="entry name" value="FATTY ACID SYNTHASE"/>
    <property type="match status" value="1"/>
</dbReference>